<dbReference type="InterPro" id="IPR027417">
    <property type="entry name" value="P-loop_NTPase"/>
</dbReference>
<keyword evidence="1" id="KW-0808">Transferase</keyword>
<feature type="compositionally biased region" description="Pro residues" evidence="5">
    <location>
        <begin position="622"/>
        <end position="636"/>
    </location>
</feature>
<accession>A0AAE0LIG4</accession>
<evidence type="ECO:0000256" key="6">
    <source>
        <dbReference type="SAM" id="Phobius"/>
    </source>
</evidence>
<evidence type="ECO:0000256" key="2">
    <source>
        <dbReference type="ARBA" id="ARBA00023180"/>
    </source>
</evidence>
<name>A0AAE0LIG4_9CHLO</name>
<dbReference type="Pfam" id="PF00685">
    <property type="entry name" value="Sulfotransfer_1"/>
    <property type="match status" value="1"/>
</dbReference>
<evidence type="ECO:0000256" key="1">
    <source>
        <dbReference type="ARBA" id="ARBA00022679"/>
    </source>
</evidence>
<dbReference type="GO" id="GO:0008146">
    <property type="term" value="F:sulfotransferase activity"/>
    <property type="evidence" value="ECO:0007669"/>
    <property type="project" value="InterPro"/>
</dbReference>
<feature type="compositionally biased region" description="Basic and acidic residues" evidence="5">
    <location>
        <begin position="589"/>
        <end position="603"/>
    </location>
</feature>
<dbReference type="InterPro" id="IPR000863">
    <property type="entry name" value="Sulfotransferase_dom"/>
</dbReference>
<feature type="binding site" evidence="4">
    <location>
        <position position="335"/>
    </location>
    <ligand>
        <name>3'-phosphoadenylyl sulfate</name>
        <dbReference type="ChEBI" id="CHEBI:58339"/>
    </ligand>
</feature>
<evidence type="ECO:0000313" key="8">
    <source>
        <dbReference type="EMBL" id="KAK3286383.1"/>
    </source>
</evidence>
<dbReference type="SUPFAM" id="SSF52540">
    <property type="entry name" value="P-loop containing nucleoside triphosphate hydrolases"/>
    <property type="match status" value="1"/>
</dbReference>
<keyword evidence="6" id="KW-0812">Transmembrane</keyword>
<dbReference type="Gene3D" id="3.40.50.300">
    <property type="entry name" value="P-loop containing nucleotide triphosphate hydrolases"/>
    <property type="match status" value="1"/>
</dbReference>
<feature type="transmembrane region" description="Helical" evidence="6">
    <location>
        <begin position="21"/>
        <end position="41"/>
    </location>
</feature>
<evidence type="ECO:0000313" key="9">
    <source>
        <dbReference type="Proteomes" id="UP001190700"/>
    </source>
</evidence>
<keyword evidence="6" id="KW-1133">Transmembrane helix</keyword>
<comment type="caution">
    <text evidence="8">The sequence shown here is derived from an EMBL/GenBank/DDBJ whole genome shotgun (WGS) entry which is preliminary data.</text>
</comment>
<evidence type="ECO:0000256" key="5">
    <source>
        <dbReference type="SAM" id="MobiDB-lite"/>
    </source>
</evidence>
<dbReference type="PANTHER" id="PTHR10605:SF56">
    <property type="entry name" value="BIFUNCTIONAL HEPARAN SULFATE N-DEACETYLASE_N-SULFOTRANSFERASE"/>
    <property type="match status" value="1"/>
</dbReference>
<reference evidence="8 9" key="1">
    <citation type="journal article" date="2015" name="Genome Biol. Evol.">
        <title>Comparative Genomics of a Bacterivorous Green Alga Reveals Evolutionary Causalities and Consequences of Phago-Mixotrophic Mode of Nutrition.</title>
        <authorList>
            <person name="Burns J.A."/>
            <person name="Paasch A."/>
            <person name="Narechania A."/>
            <person name="Kim E."/>
        </authorList>
    </citation>
    <scope>NUCLEOTIDE SEQUENCE [LARGE SCALE GENOMIC DNA]</scope>
    <source>
        <strain evidence="8 9">PLY_AMNH</strain>
    </source>
</reference>
<feature type="compositionally biased region" description="Polar residues" evidence="5">
    <location>
        <begin position="604"/>
        <end position="620"/>
    </location>
</feature>
<dbReference type="PANTHER" id="PTHR10605">
    <property type="entry name" value="HEPARAN SULFATE SULFOTRANSFERASE"/>
    <property type="match status" value="1"/>
</dbReference>
<dbReference type="InterPro" id="IPR037359">
    <property type="entry name" value="NST/OST"/>
</dbReference>
<dbReference type="AlphaFoldDB" id="A0AAE0LIG4"/>
<keyword evidence="2" id="KW-0325">Glycoprotein</keyword>
<gene>
    <name evidence="8" type="ORF">CYMTET_6062</name>
</gene>
<dbReference type="Proteomes" id="UP001190700">
    <property type="component" value="Unassembled WGS sequence"/>
</dbReference>
<organism evidence="8 9">
    <name type="scientific">Cymbomonas tetramitiformis</name>
    <dbReference type="NCBI Taxonomy" id="36881"/>
    <lineage>
        <taxon>Eukaryota</taxon>
        <taxon>Viridiplantae</taxon>
        <taxon>Chlorophyta</taxon>
        <taxon>Pyramimonadophyceae</taxon>
        <taxon>Pyramimonadales</taxon>
        <taxon>Pyramimonadaceae</taxon>
        <taxon>Cymbomonas</taxon>
    </lineage>
</organism>
<evidence type="ECO:0000256" key="4">
    <source>
        <dbReference type="PIRSR" id="PIRSR637359-2"/>
    </source>
</evidence>
<sequence>MGRRATQSGFFATIRRALSSPAVVMVLAFCGSVFFSAFWNLSMRKVANVVVRVNEVRLFGLFRSPQKTQQTVLSPLDSNYASQLASPTSSPVSSTPPIENAKRKIIGKHKKKSRDLGGSIKTSRAADVYPSAVVPSPPFFASARGSNVTLLVPTVSVEAQQGPCSLGRGGKLVNCDFHLEASEEIVASREARAEAVLPVTLPTASEFQRVGSSHCFRSRAGQHVSVPTFVIIGAAKAGTSSLYYALTTHPEVDAAKTKELNFFDSDGDIHGAPFVNRYLSQFERGNSKCARLADSADSQQDVLTGEASPGYMYYPPAAARLAWALPWAKLIMLVRDPVSRAESAWRFHNTRMCRDAQRRAPCTYSIVQSLFRKEWQRCETAVSRREPPSVLNQHGALVGEKAEEYARTLNDSAKEHFSEKAASFKRCAMSPDLSHNNLFGRGLYAAQLEHWLRWFPREQLMVIASEEYKARPATTLDAVGEFIGLPPKSFSSSKDPEVRASFRLKANGPVGGKGFTHKDHGHCARCPPVTKAESRYVKSFFPSYNNKLFELLGRSFDHWEGAEKDPAANEEPEEQLLVSKTIQEVETKEIFVDSEASRQKSAEPSDSLSPFPTLPQATVNPSPSPTRSPTFSPTPC</sequence>
<keyword evidence="6" id="KW-0472">Membrane</keyword>
<proteinExistence type="predicted"/>
<protein>
    <recommendedName>
        <fullName evidence="7">Sulfotransferase domain-containing protein</fullName>
    </recommendedName>
</protein>
<evidence type="ECO:0000256" key="3">
    <source>
        <dbReference type="PIRSR" id="PIRSR637359-1"/>
    </source>
</evidence>
<evidence type="ECO:0000259" key="7">
    <source>
        <dbReference type="Pfam" id="PF00685"/>
    </source>
</evidence>
<dbReference type="EMBL" id="LGRX02001294">
    <property type="protein sequence ID" value="KAK3286383.1"/>
    <property type="molecule type" value="Genomic_DNA"/>
</dbReference>
<feature type="binding site" evidence="4">
    <location>
        <position position="343"/>
    </location>
    <ligand>
        <name>3'-phosphoadenylyl sulfate</name>
        <dbReference type="ChEBI" id="CHEBI:58339"/>
    </ligand>
</feature>
<feature type="active site" description="For sulfotransferase activity" evidence="3">
    <location>
        <position position="236"/>
    </location>
</feature>
<keyword evidence="9" id="KW-1185">Reference proteome</keyword>
<feature type="region of interest" description="Disordered" evidence="5">
    <location>
        <begin position="589"/>
        <end position="636"/>
    </location>
</feature>
<feature type="domain" description="Sulfotransferase" evidence="7">
    <location>
        <begin position="229"/>
        <end position="487"/>
    </location>
</feature>